<reference evidence="3" key="2">
    <citation type="submission" date="2021-04" db="EMBL/GenBank/DDBJ databases">
        <authorList>
            <person name="Podell S."/>
        </authorList>
    </citation>
    <scope>NUCLEOTIDE SEQUENCE</scope>
    <source>
        <strain evidence="3">Hildebrandi</strain>
    </source>
</reference>
<reference evidence="3" key="1">
    <citation type="journal article" date="2021" name="Sci. Rep.">
        <title>Diploid genomic architecture of Nitzschia inconspicua, an elite biomass production diatom.</title>
        <authorList>
            <person name="Oliver A."/>
            <person name="Podell S."/>
            <person name="Pinowska A."/>
            <person name="Traller J.C."/>
            <person name="Smith S.R."/>
            <person name="McClure R."/>
            <person name="Beliaev A."/>
            <person name="Bohutskyi P."/>
            <person name="Hill E.A."/>
            <person name="Rabines A."/>
            <person name="Zheng H."/>
            <person name="Allen L.Z."/>
            <person name="Kuo A."/>
            <person name="Grigoriev I.V."/>
            <person name="Allen A.E."/>
            <person name="Hazlebeck D."/>
            <person name="Allen E.E."/>
        </authorList>
    </citation>
    <scope>NUCLEOTIDE SEQUENCE</scope>
    <source>
        <strain evidence="3">Hildebrandi</strain>
    </source>
</reference>
<evidence type="ECO:0000256" key="1">
    <source>
        <dbReference type="SAM" id="MobiDB-lite"/>
    </source>
</evidence>
<gene>
    <name evidence="3" type="ORF">IV203_011653</name>
</gene>
<keyword evidence="2" id="KW-0472">Membrane</keyword>
<organism evidence="3 4">
    <name type="scientific">Nitzschia inconspicua</name>
    <dbReference type="NCBI Taxonomy" id="303405"/>
    <lineage>
        <taxon>Eukaryota</taxon>
        <taxon>Sar</taxon>
        <taxon>Stramenopiles</taxon>
        <taxon>Ochrophyta</taxon>
        <taxon>Bacillariophyta</taxon>
        <taxon>Bacillariophyceae</taxon>
        <taxon>Bacillariophycidae</taxon>
        <taxon>Bacillariales</taxon>
        <taxon>Bacillariaceae</taxon>
        <taxon>Nitzschia</taxon>
    </lineage>
</organism>
<accession>A0A9K3KSX1</accession>
<name>A0A9K3KSX1_9STRA</name>
<sequence>MQSKRGIYDVAIEEESFCAAMSEMLGRRNVSWRIIHALTICLTICFLQLFSAEAFVSDAFASTRAGGLARTTSMMKDDNTPESDGPDYSRSSHSQTRRGILRTASVFTAAHLIPSTPASAEVGTLPEFSDTNAILQGLTVNVADASQQEAMIKFLENGFDCKVLRKRIRGNVEETWMGFGPEQLSIPDSFQIPVSAFAEYGGHASICIRYDSSTTAPLYRQGDDAPGDNIAYLQLGVPGYRISQMVANGGKILDAYGLVNVVSPAGLPIRGIVGISPDPIMFVAVNCKDIKASRAFYEQLGFVETDVPYSRPSMGTTLFEPAPPKGSVYMSPSKNCMGVLLLPYPNKRKTITTNPAVESLNIVYKPATSDDAGTGNEELMLTDPSNLAIKFQSVSDFIAQEKVTR</sequence>
<dbReference type="EMBL" id="JAGRRH010000019">
    <property type="protein sequence ID" value="KAG7349056.1"/>
    <property type="molecule type" value="Genomic_DNA"/>
</dbReference>
<keyword evidence="2" id="KW-0812">Transmembrane</keyword>
<evidence type="ECO:0000313" key="3">
    <source>
        <dbReference type="EMBL" id="KAG7349056.1"/>
    </source>
</evidence>
<evidence type="ECO:0000313" key="4">
    <source>
        <dbReference type="Proteomes" id="UP000693970"/>
    </source>
</evidence>
<evidence type="ECO:0000256" key="2">
    <source>
        <dbReference type="SAM" id="Phobius"/>
    </source>
</evidence>
<keyword evidence="2" id="KW-1133">Transmembrane helix</keyword>
<comment type="caution">
    <text evidence="3">The sequence shown here is derived from an EMBL/GenBank/DDBJ whole genome shotgun (WGS) entry which is preliminary data.</text>
</comment>
<keyword evidence="4" id="KW-1185">Reference proteome</keyword>
<dbReference type="OrthoDB" id="16820at2759"/>
<feature type="region of interest" description="Disordered" evidence="1">
    <location>
        <begin position="72"/>
        <end position="97"/>
    </location>
</feature>
<protein>
    <submittedName>
        <fullName evidence="3">Uncharacterized protein</fullName>
    </submittedName>
</protein>
<proteinExistence type="predicted"/>
<dbReference type="Proteomes" id="UP000693970">
    <property type="component" value="Unassembled WGS sequence"/>
</dbReference>
<feature type="transmembrane region" description="Helical" evidence="2">
    <location>
        <begin position="30"/>
        <end position="50"/>
    </location>
</feature>
<dbReference type="AlphaFoldDB" id="A0A9K3KSX1"/>